<dbReference type="CDD" id="cd22162">
    <property type="entry name" value="F-box_AtSKIP3-like"/>
    <property type="match status" value="1"/>
</dbReference>
<dbReference type="Proteomes" id="UP000467841">
    <property type="component" value="Unassembled WGS sequence"/>
</dbReference>
<dbReference type="Pfam" id="PF14299">
    <property type="entry name" value="PP2"/>
    <property type="match status" value="1"/>
</dbReference>
<dbReference type="PANTHER" id="PTHR32278">
    <property type="entry name" value="F-BOX DOMAIN-CONTAINING PROTEIN"/>
    <property type="match status" value="1"/>
</dbReference>
<name>A0A6D2I5E9_9BRAS</name>
<dbReference type="InterPro" id="IPR025886">
    <property type="entry name" value="PP2-like"/>
</dbReference>
<dbReference type="OrthoDB" id="1918565at2759"/>
<evidence type="ECO:0000313" key="3">
    <source>
        <dbReference type="Proteomes" id="UP000467841"/>
    </source>
</evidence>
<dbReference type="InterPro" id="IPR001810">
    <property type="entry name" value="F-box_dom"/>
</dbReference>
<gene>
    <name evidence="2" type="ORF">MERR_LOCUS10535</name>
</gene>
<dbReference type="AlphaFoldDB" id="A0A6D2I5E9"/>
<feature type="domain" description="F-box" evidence="1">
    <location>
        <begin position="2"/>
        <end position="48"/>
    </location>
</feature>
<dbReference type="PANTHER" id="PTHR32278:SF111">
    <property type="entry name" value="F-BOX PROTEIN PP2-B12-RELATED"/>
    <property type="match status" value="1"/>
</dbReference>
<comment type="caution">
    <text evidence="2">The sequence shown here is derived from an EMBL/GenBank/DDBJ whole genome shotgun (WGS) entry which is preliminary data.</text>
</comment>
<dbReference type="SMART" id="SM00256">
    <property type="entry name" value="FBOX"/>
    <property type="match status" value="1"/>
</dbReference>
<sequence length="256" mass="29338">MEINFLDLPEECIATVISFTSARDACRISTVSKSLHSTADSDAVWEKFLPAESRSLIDHSLSRLSNKQLFLRLCESPLLIDDGRTSFWMEKRSGKKCRMLSARKLEIVWVDIPEYWSWISVQESRFKEVAELRMVCWFEIRGKISASLLSKDTIYGAYLVFMEANKWGAFGFDSLPLETSIRSTRTEICNDGRVFLESGTREPREDGWLEIELGECYVGFDEEEIEMSVMETKEGGWKGGIIVQGIEIRPKQNVAF</sequence>
<protein>
    <recommendedName>
        <fullName evidence="1">F-box domain-containing protein</fullName>
    </recommendedName>
</protein>
<dbReference type="SUPFAM" id="SSF81383">
    <property type="entry name" value="F-box domain"/>
    <property type="match status" value="1"/>
</dbReference>
<dbReference type="EMBL" id="CACVBM020000777">
    <property type="protein sequence ID" value="CAA7023300.1"/>
    <property type="molecule type" value="Genomic_DNA"/>
</dbReference>
<accession>A0A6D2I5E9</accession>
<dbReference type="InterPro" id="IPR036047">
    <property type="entry name" value="F-box-like_dom_sf"/>
</dbReference>
<dbReference type="Pfam" id="PF00646">
    <property type="entry name" value="F-box"/>
    <property type="match status" value="1"/>
</dbReference>
<evidence type="ECO:0000259" key="1">
    <source>
        <dbReference type="PROSITE" id="PS50181"/>
    </source>
</evidence>
<keyword evidence="3" id="KW-1185">Reference proteome</keyword>
<dbReference type="Gene3D" id="1.20.1280.50">
    <property type="match status" value="1"/>
</dbReference>
<reference evidence="2" key="1">
    <citation type="submission" date="2020-01" db="EMBL/GenBank/DDBJ databases">
        <authorList>
            <person name="Mishra B."/>
        </authorList>
    </citation>
    <scope>NUCLEOTIDE SEQUENCE [LARGE SCALE GENOMIC DNA]</scope>
</reference>
<dbReference type="PROSITE" id="PS50181">
    <property type="entry name" value="FBOX"/>
    <property type="match status" value="1"/>
</dbReference>
<evidence type="ECO:0000313" key="2">
    <source>
        <dbReference type="EMBL" id="CAA7023300.1"/>
    </source>
</evidence>
<organism evidence="2 3">
    <name type="scientific">Microthlaspi erraticum</name>
    <dbReference type="NCBI Taxonomy" id="1685480"/>
    <lineage>
        <taxon>Eukaryota</taxon>
        <taxon>Viridiplantae</taxon>
        <taxon>Streptophyta</taxon>
        <taxon>Embryophyta</taxon>
        <taxon>Tracheophyta</taxon>
        <taxon>Spermatophyta</taxon>
        <taxon>Magnoliopsida</taxon>
        <taxon>eudicotyledons</taxon>
        <taxon>Gunneridae</taxon>
        <taxon>Pentapetalae</taxon>
        <taxon>rosids</taxon>
        <taxon>malvids</taxon>
        <taxon>Brassicales</taxon>
        <taxon>Brassicaceae</taxon>
        <taxon>Coluteocarpeae</taxon>
        <taxon>Microthlaspi</taxon>
    </lineage>
</organism>
<proteinExistence type="predicted"/>